<dbReference type="InterPro" id="IPR007111">
    <property type="entry name" value="NACHT_NTPase"/>
</dbReference>
<dbReference type="InterPro" id="IPR051043">
    <property type="entry name" value="Sulfatase_Mod_Factor_Kinase"/>
</dbReference>
<accession>A0A1D8D1T5</accession>
<dbReference type="Gene3D" id="3.40.50.300">
    <property type="entry name" value="P-loop containing nucleotide triphosphate hydrolases"/>
    <property type="match status" value="1"/>
</dbReference>
<evidence type="ECO:0000313" key="4">
    <source>
        <dbReference type="Proteomes" id="UP000095185"/>
    </source>
</evidence>
<organism evidence="3 4">
    <name type="scientific">Chlorobaculum limnaeum</name>
    <dbReference type="NCBI Taxonomy" id="274537"/>
    <lineage>
        <taxon>Bacteria</taxon>
        <taxon>Pseudomonadati</taxon>
        <taxon>Chlorobiota</taxon>
        <taxon>Chlorobiia</taxon>
        <taxon>Chlorobiales</taxon>
        <taxon>Chlorobiaceae</taxon>
        <taxon>Chlorobaculum</taxon>
    </lineage>
</organism>
<evidence type="ECO:0000313" key="3">
    <source>
        <dbReference type="EMBL" id="AOS82707.1"/>
    </source>
</evidence>
<feature type="domain" description="NACHT" evidence="2">
    <location>
        <begin position="267"/>
        <end position="399"/>
    </location>
</feature>
<evidence type="ECO:0000259" key="2">
    <source>
        <dbReference type="PROSITE" id="PS50837"/>
    </source>
</evidence>
<dbReference type="InterPro" id="IPR005532">
    <property type="entry name" value="SUMF_dom"/>
</dbReference>
<dbReference type="InterPro" id="IPR042095">
    <property type="entry name" value="SUMF_sf"/>
</dbReference>
<dbReference type="Pfam" id="PF05729">
    <property type="entry name" value="NACHT"/>
    <property type="match status" value="1"/>
</dbReference>
<dbReference type="RefSeq" id="WP_069808439.1">
    <property type="nucleotide sequence ID" value="NZ_CP017305.1"/>
</dbReference>
<proteinExistence type="predicted"/>
<dbReference type="AlphaFoldDB" id="A0A1D8D1T5"/>
<dbReference type="KEGG" id="clz:BIU88_00145"/>
<sequence length="1053" mass="121036">MPDQPHRIRILIASPSDVKDERKAAIEVIRSWNAVNNAVLLEAVDWETYAAPESGGEAQEKIDEQIVDKCDCAVGIFWTRIGTPTKVASGGAVEELQRLEGLGRKTMVYFSNADVPRTRMDYEQLQQVDEYRKKREKESLCWSYDTVSSFEKEFFRHLGIQIPRWFPELFSSKAFSEKDIPTPMFCDLARRYRATLTEELGKLKMLGSPDIDSVQVRLDDTFVPLRISHTWKTDERYHRRKREAAMQEEMRPHSPDELMRRVFPEYRLLLVIGDPGSGKTTLMKYYALCCLQGQQARLFGDDAGSVRVFFLPLRELKRDDAGQFLPLPEQLSVWSQARSNAIDPAVFDGWLRNADGARSLMLFDGLDEISDLERRKAAYSWIDRQHNGFSETYFVVTSRMTGYRKTEGVELEADHIRADVMDFTPEQQAEFLSKWFRAAYCRELCPSGTNPEEWLERKKKEAEERTKTIVEYLAKEENRGLRELAAIPMMVQIMAILWKEREYLPGNRTKLYRAALDYLLEFRDERRLIPPLLPADKARLVLSPVALWMQQELEADEAERSAMHAEMEKVLGTLDHPPSGEAFCKNLIDRAGLLVELGEERKEYLFRHKTFREYLAGSQLTETIKRNSGLIAPLVEHFGEDWWSEPLTFFMAQADAGMFDSFMEALFDSEVSAEFSVKQQTQLQTMITEAPQKTTKALCRKLLQPETSANRQRYILDCLKMLGKADALDAVSAFQLQGRAHDSDIERKAEEVDSVLTDQIMVMFGKVLLKVRPAGASNIIFTNYFEHKAQYILIPGGKYIYSQTEKEVSIPDLYFAKYPVTNRQYRSFIDFLAGKPSEAVNRLTLKAYTDALHELASSADDAVKGFNKYLKEERDLVNRFRSTYDDDRKFNKDEQPVVGVSCFDARAYCLWLSMLSGSEYRLPTEEEWEWAAGGRREEPGKVLSVKKYPWSDKPEPTPKHANFNGNEGATTPVGRYPDGATLEGLYDMAGNVWAWTGSRYSEDTSAVSLRGGSWSSIPEDLRCSARHYYYPDNHYFNDFIGFRVVRPSPKMNI</sequence>
<reference evidence="3" key="1">
    <citation type="submission" date="2016-09" db="EMBL/GenBank/DDBJ databases">
        <title>Genome sequence of Chlorobaculum limnaeum.</title>
        <authorList>
            <person name="Liu Z."/>
            <person name="Tank M."/>
            <person name="Bryant D.A."/>
        </authorList>
    </citation>
    <scope>NUCLEOTIDE SEQUENCE [LARGE SCALE GENOMIC DNA]</scope>
    <source>
        <strain evidence="3">DSM 1677</strain>
    </source>
</reference>
<dbReference type="EMBL" id="CP017305">
    <property type="protein sequence ID" value="AOS82707.1"/>
    <property type="molecule type" value="Genomic_DNA"/>
</dbReference>
<dbReference type="PANTHER" id="PTHR23150">
    <property type="entry name" value="SULFATASE MODIFYING FACTOR 1, 2"/>
    <property type="match status" value="1"/>
</dbReference>
<dbReference type="Proteomes" id="UP000095185">
    <property type="component" value="Chromosome"/>
</dbReference>
<dbReference type="SUPFAM" id="SSF56436">
    <property type="entry name" value="C-type lectin-like"/>
    <property type="match status" value="1"/>
</dbReference>
<dbReference type="GO" id="GO:0120147">
    <property type="term" value="F:formylglycine-generating oxidase activity"/>
    <property type="evidence" value="ECO:0007669"/>
    <property type="project" value="TreeGrafter"/>
</dbReference>
<dbReference type="Gene3D" id="3.90.1580.10">
    <property type="entry name" value="paralog of FGE (formylglycine-generating enzyme)"/>
    <property type="match status" value="1"/>
</dbReference>
<dbReference type="PROSITE" id="PS50837">
    <property type="entry name" value="NACHT"/>
    <property type="match status" value="1"/>
</dbReference>
<dbReference type="OrthoDB" id="595053at2"/>
<dbReference type="STRING" id="274537.BIU88_00145"/>
<dbReference type="InterPro" id="IPR027417">
    <property type="entry name" value="P-loop_NTPase"/>
</dbReference>
<dbReference type="SUPFAM" id="SSF52540">
    <property type="entry name" value="P-loop containing nucleoside triphosphate hydrolases"/>
    <property type="match status" value="1"/>
</dbReference>
<dbReference type="Pfam" id="PF03781">
    <property type="entry name" value="FGE-sulfatase"/>
    <property type="match status" value="1"/>
</dbReference>
<gene>
    <name evidence="3" type="ORF">BIU88_00145</name>
</gene>
<evidence type="ECO:0000256" key="1">
    <source>
        <dbReference type="SAM" id="MobiDB-lite"/>
    </source>
</evidence>
<feature type="region of interest" description="Disordered" evidence="1">
    <location>
        <begin position="954"/>
        <end position="973"/>
    </location>
</feature>
<dbReference type="InterPro" id="IPR016187">
    <property type="entry name" value="CTDL_fold"/>
</dbReference>
<protein>
    <recommendedName>
        <fullName evidence="2">NACHT domain-containing protein</fullName>
    </recommendedName>
</protein>
<keyword evidence="4" id="KW-1185">Reference proteome</keyword>
<name>A0A1D8D1T5_CHLLM</name>
<dbReference type="PANTHER" id="PTHR23150:SF19">
    <property type="entry name" value="FORMYLGLYCINE-GENERATING ENZYME"/>
    <property type="match status" value="1"/>
</dbReference>